<accession>A0A8H3YHL4</accession>
<proteinExistence type="predicted"/>
<keyword evidence="2" id="KW-1185">Reference proteome</keyword>
<evidence type="ECO:0000313" key="2">
    <source>
        <dbReference type="Proteomes" id="UP000620104"/>
    </source>
</evidence>
<dbReference type="Proteomes" id="UP000620104">
    <property type="component" value="Unassembled WGS sequence"/>
</dbReference>
<evidence type="ECO:0000313" key="1">
    <source>
        <dbReference type="EMBL" id="GHJ90130.1"/>
    </source>
</evidence>
<organism evidence="1 2">
    <name type="scientific">Naganishia liquefaciens</name>
    <dbReference type="NCBI Taxonomy" id="104408"/>
    <lineage>
        <taxon>Eukaryota</taxon>
        <taxon>Fungi</taxon>
        <taxon>Dikarya</taxon>
        <taxon>Basidiomycota</taxon>
        <taxon>Agaricomycotina</taxon>
        <taxon>Tremellomycetes</taxon>
        <taxon>Filobasidiales</taxon>
        <taxon>Filobasidiaceae</taxon>
        <taxon>Naganishia</taxon>
    </lineage>
</organism>
<dbReference type="EMBL" id="BLZA01000057">
    <property type="protein sequence ID" value="GHJ90130.1"/>
    <property type="molecule type" value="Genomic_DNA"/>
</dbReference>
<gene>
    <name evidence="1" type="ORF">NliqN6_6532</name>
</gene>
<protein>
    <submittedName>
        <fullName evidence="1">Uncharacterized protein</fullName>
    </submittedName>
</protein>
<comment type="caution">
    <text evidence="1">The sequence shown here is derived from an EMBL/GenBank/DDBJ whole genome shotgun (WGS) entry which is preliminary data.</text>
</comment>
<sequence>MTTTAAFSTSSIFSEAFEQLRRDPSSLIDAFEIVRLSPIRSWRAYTRRTLIIAGSMLVSNTSFLMGDREEAGSTALGAPSINSESVQRQESRDWDTLTVTRTFLEDVGWYTRDDVQEERKKLEDLYLQLVALCETEYPSVDRISYVRKELNLGNRRPSTLSSENINSELLAVDKELMAACALKELRFRLQDGIDDKCSPLWPDLQSEYYSRAKQAGQPSAMLKPLSCAVETFLQQLRSDEKSLRLFVRDVAIHWAHAIFLWTNFNRVRDRPLDQIPLSFDEFIREVSCEGDPMPKEDALSVLVEYGTVNPTFRDRILGDEWMKLYEQSRQSSETSGLLSPQDSRIWPIPI</sequence>
<dbReference type="AlphaFoldDB" id="A0A8H3YHL4"/>
<name>A0A8H3YHL4_9TREE</name>
<reference evidence="1" key="1">
    <citation type="submission" date="2020-07" db="EMBL/GenBank/DDBJ databases">
        <title>Draft Genome Sequence of a Deep-Sea Yeast, Naganishia (Cryptococcus) liquefaciens strain N6.</title>
        <authorList>
            <person name="Han Y.W."/>
            <person name="Kajitani R."/>
            <person name="Morimoto H."/>
            <person name="Parhat M."/>
            <person name="Tsubouchi H."/>
            <person name="Bakenova O."/>
            <person name="Ogata M."/>
            <person name="Argunhan B."/>
            <person name="Aoki R."/>
            <person name="Kajiwara S."/>
            <person name="Itoh T."/>
            <person name="Iwasaki H."/>
        </authorList>
    </citation>
    <scope>NUCLEOTIDE SEQUENCE</scope>
    <source>
        <strain evidence="1">N6</strain>
    </source>
</reference>